<dbReference type="EMBL" id="JAPNNL010000013">
    <property type="protein sequence ID" value="MDA0632869.1"/>
    <property type="molecule type" value="Genomic_DNA"/>
</dbReference>
<evidence type="ECO:0000313" key="4">
    <source>
        <dbReference type="EMBL" id="MDA0632869.1"/>
    </source>
</evidence>
<dbReference type="InterPro" id="IPR002656">
    <property type="entry name" value="Acyl_transf_3_dom"/>
</dbReference>
<reference evidence="4" key="1">
    <citation type="submission" date="2022-11" db="EMBL/GenBank/DDBJ databases">
        <title>Nonomuraea corallina sp. nov., a new species of the genus Nonomuraea isolated from sea side sediment in Thai sea.</title>
        <authorList>
            <person name="Ngamcharungchit C."/>
            <person name="Matsumoto A."/>
            <person name="Suriyachadkun C."/>
            <person name="Panbangred W."/>
            <person name="Inahashi Y."/>
            <person name="Intra B."/>
        </authorList>
    </citation>
    <scope>NUCLEOTIDE SEQUENCE</scope>
    <source>
        <strain evidence="4">MCN248</strain>
    </source>
</reference>
<name>A0ABT4S6R1_9ACTN</name>
<evidence type="ECO:0000256" key="2">
    <source>
        <dbReference type="SAM" id="Phobius"/>
    </source>
</evidence>
<dbReference type="PANTHER" id="PTHR23028">
    <property type="entry name" value="ACETYLTRANSFERASE"/>
    <property type="match status" value="1"/>
</dbReference>
<dbReference type="InterPro" id="IPR050879">
    <property type="entry name" value="Acyltransferase_3"/>
</dbReference>
<feature type="transmembrane region" description="Helical" evidence="2">
    <location>
        <begin position="319"/>
        <end position="340"/>
    </location>
</feature>
<feature type="transmembrane region" description="Helical" evidence="2">
    <location>
        <begin position="21"/>
        <end position="40"/>
    </location>
</feature>
<feature type="transmembrane region" description="Helical" evidence="2">
    <location>
        <begin position="144"/>
        <end position="165"/>
    </location>
</feature>
<feature type="transmembrane region" description="Helical" evidence="2">
    <location>
        <begin position="60"/>
        <end position="78"/>
    </location>
</feature>
<evidence type="ECO:0000259" key="3">
    <source>
        <dbReference type="Pfam" id="PF01757"/>
    </source>
</evidence>
<keyword evidence="4" id="KW-0012">Acyltransferase</keyword>
<keyword evidence="2" id="KW-0472">Membrane</keyword>
<protein>
    <submittedName>
        <fullName evidence="4">Acyltransferase</fullName>
    </submittedName>
</protein>
<feature type="transmembrane region" description="Helical" evidence="2">
    <location>
        <begin position="286"/>
        <end position="307"/>
    </location>
</feature>
<gene>
    <name evidence="4" type="ORF">OUY22_05520</name>
</gene>
<dbReference type="RefSeq" id="WP_270153660.1">
    <property type="nucleotide sequence ID" value="NZ_JAPNNL010000013.1"/>
</dbReference>
<keyword evidence="2" id="KW-0812">Transmembrane</keyword>
<feature type="transmembrane region" description="Helical" evidence="2">
    <location>
        <begin position="172"/>
        <end position="191"/>
    </location>
</feature>
<comment type="caution">
    <text evidence="4">The sequence shown here is derived from an EMBL/GenBank/DDBJ whole genome shotgun (WGS) entry which is preliminary data.</text>
</comment>
<keyword evidence="4" id="KW-0808">Transferase</keyword>
<feature type="transmembrane region" description="Helical" evidence="2">
    <location>
        <begin position="99"/>
        <end position="119"/>
    </location>
</feature>
<dbReference type="GO" id="GO:0016746">
    <property type="term" value="F:acyltransferase activity"/>
    <property type="evidence" value="ECO:0007669"/>
    <property type="project" value="UniProtKB-KW"/>
</dbReference>
<feature type="transmembrane region" description="Helical" evidence="2">
    <location>
        <begin position="258"/>
        <end position="279"/>
    </location>
</feature>
<dbReference type="Proteomes" id="UP001144036">
    <property type="component" value="Unassembled WGS sequence"/>
</dbReference>
<organism evidence="4 5">
    <name type="scientific">Nonomuraea corallina</name>
    <dbReference type="NCBI Taxonomy" id="2989783"/>
    <lineage>
        <taxon>Bacteria</taxon>
        <taxon>Bacillati</taxon>
        <taxon>Actinomycetota</taxon>
        <taxon>Actinomycetes</taxon>
        <taxon>Streptosporangiales</taxon>
        <taxon>Streptosporangiaceae</taxon>
        <taxon>Nonomuraea</taxon>
    </lineage>
</organism>
<accession>A0ABT4S6R1</accession>
<sequence>MNLGGNAYESRRRKADRLYELDGLRLAAALCVVLYHYAFSGPVGGTTTITYGEISGLAKYGYLGVDLFFLISGFVVLMSAWGRGPRAFAASRLARLYPAYWLGVAVTAAVTVTLGRGLFDVSALQVLVNLTMVQSVVDVPNVDVVYWTLWAELRFYVLILALAWLGMTRGRVMAALWGWLAMTALVQLGMLPGVADLVVQSEFAHYFIAGMALFLVYQFGVTWQTLLLVPLCLANAIYRGVGYAEAVGRRYGVEYDPWVVVIVIAAAFLVMTLVALRALRQLARPWLVTAGALTYPLYLLHAHIGFIVIERLGGTMNRWVLLVALTAVMCLAAYAVHRWVERPAAPLIRRLAGPRTPPGATGSPPPAPARPRGAAGRY</sequence>
<keyword evidence="5" id="KW-1185">Reference proteome</keyword>
<dbReference type="PANTHER" id="PTHR23028:SF53">
    <property type="entry name" value="ACYL_TRANSF_3 DOMAIN-CONTAINING PROTEIN"/>
    <property type="match status" value="1"/>
</dbReference>
<proteinExistence type="predicted"/>
<keyword evidence="2" id="KW-1133">Transmembrane helix</keyword>
<feature type="domain" description="Acyltransferase 3" evidence="3">
    <location>
        <begin position="19"/>
        <end position="337"/>
    </location>
</feature>
<evidence type="ECO:0000256" key="1">
    <source>
        <dbReference type="SAM" id="MobiDB-lite"/>
    </source>
</evidence>
<feature type="region of interest" description="Disordered" evidence="1">
    <location>
        <begin position="354"/>
        <end position="378"/>
    </location>
</feature>
<dbReference type="Pfam" id="PF01757">
    <property type="entry name" value="Acyl_transf_3"/>
    <property type="match status" value="1"/>
</dbReference>
<evidence type="ECO:0000313" key="5">
    <source>
        <dbReference type="Proteomes" id="UP001144036"/>
    </source>
</evidence>